<evidence type="ECO:0000256" key="1">
    <source>
        <dbReference type="ARBA" id="ARBA00004651"/>
    </source>
</evidence>
<feature type="transmembrane region" description="Helical" evidence="7">
    <location>
        <begin position="63"/>
        <end position="84"/>
    </location>
</feature>
<dbReference type="GO" id="GO:0005886">
    <property type="term" value="C:plasma membrane"/>
    <property type="evidence" value="ECO:0007669"/>
    <property type="project" value="UniProtKB-SubCell"/>
</dbReference>
<evidence type="ECO:0000313" key="10">
    <source>
        <dbReference type="Proteomes" id="UP000588586"/>
    </source>
</evidence>
<evidence type="ECO:0000313" key="9">
    <source>
        <dbReference type="EMBL" id="NNM45295.1"/>
    </source>
</evidence>
<feature type="domain" description="VTT" evidence="8">
    <location>
        <begin position="43"/>
        <end position="170"/>
    </location>
</feature>
<feature type="transmembrane region" description="Helical" evidence="7">
    <location>
        <begin position="147"/>
        <end position="173"/>
    </location>
</feature>
<evidence type="ECO:0000256" key="5">
    <source>
        <dbReference type="ARBA" id="ARBA00022989"/>
    </source>
</evidence>
<sequence length="228" mass="24077">MTALAATDPQLTGLTGFFADFIDTVGEVGVGVLTLLETLVPPVPSEVVLPLAGFLAHQGRLSLLWVVVLATAGSLIGAWVFYALGARLGLERALTLVSKVPLVDRADLDKASDWFHRHGRSSVFFGRFVPGVRSLISLPAGAQRMPLLPFSLATAAGSAIWNAALVGAGYALGTQWEKVGSYVGTASNILLAGLGVLLIAVVVRRAVQRARRPVDEVEHSRDEVTSAR</sequence>
<keyword evidence="3" id="KW-1003">Cell membrane</keyword>
<comment type="similarity">
    <text evidence="2">Belongs to the DedA family.</text>
</comment>
<evidence type="ECO:0000256" key="2">
    <source>
        <dbReference type="ARBA" id="ARBA00010792"/>
    </source>
</evidence>
<keyword evidence="4 7" id="KW-0812">Transmembrane</keyword>
<keyword evidence="10" id="KW-1185">Reference proteome</keyword>
<dbReference type="PANTHER" id="PTHR42709">
    <property type="entry name" value="ALKALINE PHOSPHATASE LIKE PROTEIN"/>
    <property type="match status" value="1"/>
</dbReference>
<evidence type="ECO:0000256" key="7">
    <source>
        <dbReference type="SAM" id="Phobius"/>
    </source>
</evidence>
<gene>
    <name evidence="9" type="ORF">HJG52_04660</name>
</gene>
<dbReference type="RefSeq" id="WP_171242333.1">
    <property type="nucleotide sequence ID" value="NZ_JABEPQ010000001.1"/>
</dbReference>
<keyword evidence="5 7" id="KW-1133">Transmembrane helix</keyword>
<dbReference type="InterPro" id="IPR032816">
    <property type="entry name" value="VTT_dom"/>
</dbReference>
<reference evidence="9 10" key="1">
    <citation type="submission" date="2020-04" db="EMBL/GenBank/DDBJ databases">
        <title>Knoellia sp. isolate from air conditioner.</title>
        <authorList>
            <person name="Chea S."/>
            <person name="Kim D.-U."/>
        </authorList>
    </citation>
    <scope>NUCLEOTIDE SEQUENCE [LARGE SCALE GENOMIC DNA]</scope>
    <source>
        <strain evidence="9 10">DB2414S</strain>
    </source>
</reference>
<dbReference type="EMBL" id="JABEPQ010000001">
    <property type="protein sequence ID" value="NNM45295.1"/>
    <property type="molecule type" value="Genomic_DNA"/>
</dbReference>
<dbReference type="InterPro" id="IPR051311">
    <property type="entry name" value="DedA_domain"/>
</dbReference>
<dbReference type="PANTHER" id="PTHR42709:SF6">
    <property type="entry name" value="UNDECAPRENYL PHOSPHATE TRANSPORTER A"/>
    <property type="match status" value="1"/>
</dbReference>
<dbReference type="AlphaFoldDB" id="A0A849HBI3"/>
<evidence type="ECO:0000259" key="8">
    <source>
        <dbReference type="Pfam" id="PF09335"/>
    </source>
</evidence>
<comment type="subcellular location">
    <subcellularLocation>
        <location evidence="1">Cell membrane</location>
        <topology evidence="1">Multi-pass membrane protein</topology>
    </subcellularLocation>
</comment>
<evidence type="ECO:0000256" key="3">
    <source>
        <dbReference type="ARBA" id="ARBA00022475"/>
    </source>
</evidence>
<protein>
    <submittedName>
        <fullName evidence="9">DedA family protein</fullName>
    </submittedName>
</protein>
<evidence type="ECO:0000256" key="4">
    <source>
        <dbReference type="ARBA" id="ARBA00022692"/>
    </source>
</evidence>
<organism evidence="9 10">
    <name type="scientific">Knoellia koreensis</name>
    <dbReference type="NCBI Taxonomy" id="2730921"/>
    <lineage>
        <taxon>Bacteria</taxon>
        <taxon>Bacillati</taxon>
        <taxon>Actinomycetota</taxon>
        <taxon>Actinomycetes</taxon>
        <taxon>Micrococcales</taxon>
        <taxon>Intrasporangiaceae</taxon>
        <taxon>Knoellia</taxon>
    </lineage>
</organism>
<evidence type="ECO:0000256" key="6">
    <source>
        <dbReference type="ARBA" id="ARBA00023136"/>
    </source>
</evidence>
<comment type="caution">
    <text evidence="9">The sequence shown here is derived from an EMBL/GenBank/DDBJ whole genome shotgun (WGS) entry which is preliminary data.</text>
</comment>
<name>A0A849HBI3_9MICO</name>
<proteinExistence type="inferred from homology"/>
<feature type="transmembrane region" description="Helical" evidence="7">
    <location>
        <begin position="179"/>
        <end position="203"/>
    </location>
</feature>
<dbReference type="Pfam" id="PF09335">
    <property type="entry name" value="VTT_dom"/>
    <property type="match status" value="1"/>
</dbReference>
<keyword evidence="6 7" id="KW-0472">Membrane</keyword>
<dbReference type="Proteomes" id="UP000588586">
    <property type="component" value="Unassembled WGS sequence"/>
</dbReference>
<accession>A0A849HBI3</accession>